<feature type="compositionally biased region" description="Polar residues" evidence="6">
    <location>
        <begin position="612"/>
        <end position="627"/>
    </location>
</feature>
<feature type="domain" description="PASTA" evidence="9">
    <location>
        <begin position="435"/>
        <end position="505"/>
    </location>
</feature>
<keyword evidence="7" id="KW-1133">Transmembrane helix</keyword>
<name>A0A1H7JKU2_RUMAL</name>
<feature type="region of interest" description="Disordered" evidence="6">
    <location>
        <begin position="395"/>
        <end position="438"/>
    </location>
</feature>
<evidence type="ECO:0000256" key="2">
    <source>
        <dbReference type="ARBA" id="ARBA00022679"/>
    </source>
</evidence>
<keyword evidence="7" id="KW-0812">Transmembrane</keyword>
<feature type="region of interest" description="Disordered" evidence="6">
    <location>
        <begin position="574"/>
        <end position="643"/>
    </location>
</feature>
<evidence type="ECO:0000259" key="9">
    <source>
        <dbReference type="PROSITE" id="PS51178"/>
    </source>
</evidence>
<dbReference type="Proteomes" id="UP000186015">
    <property type="component" value="Unassembled WGS sequence"/>
</dbReference>
<dbReference type="PROSITE" id="PS51178">
    <property type="entry name" value="PASTA"/>
    <property type="match status" value="2"/>
</dbReference>
<evidence type="ECO:0000256" key="1">
    <source>
        <dbReference type="ARBA" id="ARBA00022527"/>
    </source>
</evidence>
<protein>
    <submittedName>
        <fullName evidence="10">Serine/threonine protein kinase</fullName>
    </submittedName>
</protein>
<proteinExistence type="predicted"/>
<evidence type="ECO:0000256" key="4">
    <source>
        <dbReference type="ARBA" id="ARBA00022777"/>
    </source>
</evidence>
<sequence length="643" mass="71437">MEPSVKLCMGCMNELGADGHCHYCSYTDDIPHLQAYLAPRTVLDNRYVIGKMLSYNGEGASYICYDMVGKCKCVCREYMPDTLCERAPDGLTLNVNRDCLAKYKTFMSEFADMNKVLSRMRNLTHIVTAKDMFAENNTTYVILEYVEGVSLKKFLQSNKGFLTWEQVKKLFVPLFTTLNIIHNAGIIHRGISPENIIVTTDGELKLTGFCISSIRTSNTGMMPEFYSGYTAPEQYSSLQWQGTWTDVYAVAAVIYRILTGNMPLDANTRIHNDTLMEASRINPRIPLHISDALAQAMAVRGEERTQTVTELVSGLFEQPSRIEHPKGSTQTIPIQHVPREERRYRDEENEEEEYQRRRPAAKKSSKLATIVGLCVLGVLLVIGIYLMTQLFAPPDTNSTAVSRAPEEEISDSEAEDSYDYGTATTTTAAKSDDDDTEYGRGSIMPNLVGLYYTEVEKKMGDEFTLKPKYYYSDDVDRGYVKSQSIPEGTDYDPKRKNELVLEVCAGPSVIPVPDCSNYSKSDYLSLLDSLNIKYSVAEDYSKSVPYGLVFKTSIPAGGWINIEEGDILTVTVSLGRPPETTTKSSTSVSGSTTEPQLSVDTQDPWAPHTDPPVSSGNPGNTNQPEITDNQNGGGDNNGGVVFY</sequence>
<dbReference type="CDD" id="cd06577">
    <property type="entry name" value="PASTA_pknB"/>
    <property type="match status" value="2"/>
</dbReference>
<keyword evidence="7" id="KW-0472">Membrane</keyword>
<evidence type="ECO:0000256" key="7">
    <source>
        <dbReference type="SAM" id="Phobius"/>
    </source>
</evidence>
<dbReference type="InterPro" id="IPR005543">
    <property type="entry name" value="PASTA_dom"/>
</dbReference>
<dbReference type="AlphaFoldDB" id="A0A1H7JKU2"/>
<evidence type="ECO:0000256" key="3">
    <source>
        <dbReference type="ARBA" id="ARBA00022741"/>
    </source>
</evidence>
<dbReference type="OrthoDB" id="9788659at2"/>
<keyword evidence="4 10" id="KW-0418">Kinase</keyword>
<keyword evidence="5" id="KW-0067">ATP-binding</keyword>
<evidence type="ECO:0000256" key="5">
    <source>
        <dbReference type="ARBA" id="ARBA00022840"/>
    </source>
</evidence>
<dbReference type="PANTHER" id="PTHR24351">
    <property type="entry name" value="RIBOSOMAL PROTEIN S6 KINASE"/>
    <property type="match status" value="1"/>
</dbReference>
<feature type="domain" description="Protein kinase" evidence="8">
    <location>
        <begin position="47"/>
        <end position="316"/>
    </location>
</feature>
<dbReference type="PROSITE" id="PS50011">
    <property type="entry name" value="PROTEIN_KINASE_DOM"/>
    <property type="match status" value="1"/>
</dbReference>
<dbReference type="SUPFAM" id="SSF56112">
    <property type="entry name" value="Protein kinase-like (PK-like)"/>
    <property type="match status" value="1"/>
</dbReference>
<evidence type="ECO:0000259" key="8">
    <source>
        <dbReference type="PROSITE" id="PS50011"/>
    </source>
</evidence>
<dbReference type="Gene3D" id="1.10.510.10">
    <property type="entry name" value="Transferase(Phosphotransferase) domain 1"/>
    <property type="match status" value="1"/>
</dbReference>
<feature type="compositionally biased region" description="Low complexity" evidence="6">
    <location>
        <begin position="419"/>
        <end position="429"/>
    </location>
</feature>
<evidence type="ECO:0000313" key="10">
    <source>
        <dbReference type="EMBL" id="SEK75034.1"/>
    </source>
</evidence>
<dbReference type="CDD" id="cd14014">
    <property type="entry name" value="STKc_PknB_like"/>
    <property type="match status" value="1"/>
</dbReference>
<keyword evidence="2" id="KW-0808">Transferase</keyword>
<dbReference type="GO" id="GO:0004674">
    <property type="term" value="F:protein serine/threonine kinase activity"/>
    <property type="evidence" value="ECO:0007669"/>
    <property type="project" value="UniProtKB-KW"/>
</dbReference>
<keyword evidence="3" id="KW-0547">Nucleotide-binding</keyword>
<organism evidence="10 11">
    <name type="scientific">Ruminococcus albus</name>
    <dbReference type="NCBI Taxonomy" id="1264"/>
    <lineage>
        <taxon>Bacteria</taxon>
        <taxon>Bacillati</taxon>
        <taxon>Bacillota</taxon>
        <taxon>Clostridia</taxon>
        <taxon>Eubacteriales</taxon>
        <taxon>Oscillospiraceae</taxon>
        <taxon>Ruminococcus</taxon>
    </lineage>
</organism>
<dbReference type="GO" id="GO:0005524">
    <property type="term" value="F:ATP binding"/>
    <property type="evidence" value="ECO:0007669"/>
    <property type="project" value="UniProtKB-KW"/>
</dbReference>
<keyword evidence="1 10" id="KW-0723">Serine/threonine-protein kinase</keyword>
<feature type="compositionally biased region" description="Acidic residues" evidence="6">
    <location>
        <begin position="407"/>
        <end position="418"/>
    </location>
</feature>
<dbReference type="InterPro" id="IPR011009">
    <property type="entry name" value="Kinase-like_dom_sf"/>
</dbReference>
<accession>A0A1H7JKU2</accession>
<evidence type="ECO:0000256" key="6">
    <source>
        <dbReference type="SAM" id="MobiDB-lite"/>
    </source>
</evidence>
<dbReference type="Pfam" id="PF03793">
    <property type="entry name" value="PASTA"/>
    <property type="match status" value="2"/>
</dbReference>
<dbReference type="EMBL" id="FOAT01000005">
    <property type="protein sequence ID" value="SEK75034.1"/>
    <property type="molecule type" value="Genomic_DNA"/>
</dbReference>
<dbReference type="Gene3D" id="3.30.10.20">
    <property type="match status" value="2"/>
</dbReference>
<dbReference type="SMART" id="SM00220">
    <property type="entry name" value="S_TKc"/>
    <property type="match status" value="1"/>
</dbReference>
<reference evidence="10 11" key="1">
    <citation type="submission" date="2016-10" db="EMBL/GenBank/DDBJ databases">
        <authorList>
            <person name="de Groot N.N."/>
        </authorList>
    </citation>
    <scope>NUCLEOTIDE SEQUENCE [LARGE SCALE GENOMIC DNA]</scope>
    <source>
        <strain evidence="10 11">KH2T6</strain>
    </source>
</reference>
<feature type="region of interest" description="Disordered" evidence="6">
    <location>
        <begin position="339"/>
        <end position="361"/>
    </location>
</feature>
<dbReference type="RefSeq" id="WP_074831958.1">
    <property type="nucleotide sequence ID" value="NZ_FOAT01000005.1"/>
</dbReference>
<dbReference type="SMART" id="SM00740">
    <property type="entry name" value="PASTA"/>
    <property type="match status" value="2"/>
</dbReference>
<dbReference type="Pfam" id="PF00069">
    <property type="entry name" value="Pkinase"/>
    <property type="match status" value="1"/>
</dbReference>
<evidence type="ECO:0000313" key="11">
    <source>
        <dbReference type="Proteomes" id="UP000186015"/>
    </source>
</evidence>
<dbReference type="InterPro" id="IPR000719">
    <property type="entry name" value="Prot_kinase_dom"/>
</dbReference>
<feature type="transmembrane region" description="Helical" evidence="7">
    <location>
        <begin position="367"/>
        <end position="387"/>
    </location>
</feature>
<gene>
    <name evidence="10" type="ORF">SAMN05216469_105102</name>
</gene>
<feature type="domain" description="PASTA" evidence="9">
    <location>
        <begin position="506"/>
        <end position="574"/>
    </location>
</feature>
<feature type="compositionally biased region" description="Low complexity" evidence="6">
    <location>
        <begin position="580"/>
        <end position="593"/>
    </location>
</feature>